<comment type="caution">
    <text evidence="8">The sequence shown here is derived from an EMBL/GenBank/DDBJ whole genome shotgun (WGS) entry which is preliminary data.</text>
</comment>
<dbReference type="InterPro" id="IPR036451">
    <property type="entry name" value="CblAdoTrfase-like_sf"/>
</dbReference>
<dbReference type="NCBIfam" id="TIGR00636">
    <property type="entry name" value="PduO_Nterm"/>
    <property type="match status" value="1"/>
</dbReference>
<comment type="subunit">
    <text evidence="2">Homotrimer.</text>
</comment>
<dbReference type="PANTHER" id="PTHR12213:SF0">
    <property type="entry name" value="CORRINOID ADENOSYLTRANSFERASE MMAB"/>
    <property type="match status" value="1"/>
</dbReference>
<keyword evidence="9" id="KW-1185">Reference proteome</keyword>
<dbReference type="GO" id="GO:0005524">
    <property type="term" value="F:ATP binding"/>
    <property type="evidence" value="ECO:0007669"/>
    <property type="project" value="UniProtKB-UniRule"/>
</dbReference>
<evidence type="ECO:0000256" key="4">
    <source>
        <dbReference type="ARBA" id="ARBA00022741"/>
    </source>
</evidence>
<evidence type="ECO:0000256" key="3">
    <source>
        <dbReference type="ARBA" id="ARBA00022679"/>
    </source>
</evidence>
<dbReference type="RefSeq" id="WP_163283889.1">
    <property type="nucleotide sequence ID" value="NZ_JAAGVY010000007.1"/>
</dbReference>
<comment type="catalytic activity">
    <reaction evidence="6">
        <text>2 cob(II)yrinate a,c diamide + reduced [electron-transfer flavoprotein] + 2 ATP = 2 adenosylcob(III)yrinate a,c-diamide + 2 triphosphate + oxidized [electron-transfer flavoprotein] + 3 H(+)</text>
        <dbReference type="Rhea" id="RHEA:11528"/>
        <dbReference type="Rhea" id="RHEA-COMP:10685"/>
        <dbReference type="Rhea" id="RHEA-COMP:10686"/>
        <dbReference type="ChEBI" id="CHEBI:15378"/>
        <dbReference type="ChEBI" id="CHEBI:18036"/>
        <dbReference type="ChEBI" id="CHEBI:30616"/>
        <dbReference type="ChEBI" id="CHEBI:57692"/>
        <dbReference type="ChEBI" id="CHEBI:58307"/>
        <dbReference type="ChEBI" id="CHEBI:58503"/>
        <dbReference type="ChEBI" id="CHEBI:58537"/>
        <dbReference type="EC" id="2.5.1.17"/>
    </reaction>
</comment>
<protein>
    <recommendedName>
        <fullName evidence="6">Corrinoid adenosyltransferase</fullName>
        <ecNumber evidence="6">2.5.1.17</ecNumber>
    </recommendedName>
    <alternativeName>
        <fullName evidence="6">Cob(II)alamin adenosyltransferase</fullName>
    </alternativeName>
    <alternativeName>
        <fullName evidence="6">Cob(II)yrinic acid a,c-diamide adenosyltransferase</fullName>
    </alternativeName>
    <alternativeName>
        <fullName evidence="6">Cobinamide/cobalamin adenosyltransferase</fullName>
    </alternativeName>
</protein>
<dbReference type="InterPro" id="IPR016030">
    <property type="entry name" value="CblAdoTrfase-like"/>
</dbReference>
<dbReference type="EMBL" id="JAAGVY010000007">
    <property type="protein sequence ID" value="NEN23060.1"/>
    <property type="molecule type" value="Genomic_DNA"/>
</dbReference>
<gene>
    <name evidence="8" type="ORF">G3O08_06050</name>
</gene>
<organism evidence="8 9">
    <name type="scientific">Cryomorpha ignava</name>
    <dbReference type="NCBI Taxonomy" id="101383"/>
    <lineage>
        <taxon>Bacteria</taxon>
        <taxon>Pseudomonadati</taxon>
        <taxon>Bacteroidota</taxon>
        <taxon>Flavobacteriia</taxon>
        <taxon>Flavobacteriales</taxon>
        <taxon>Cryomorphaceae</taxon>
        <taxon>Cryomorpha</taxon>
    </lineage>
</organism>
<dbReference type="FunFam" id="1.20.1200.10:FF:000001">
    <property type="entry name" value="Cob(I)yrinic acid a,c-diamide adenosyltransferase"/>
    <property type="match status" value="1"/>
</dbReference>
<keyword evidence="5 6" id="KW-0067">ATP-binding</keyword>
<dbReference type="GO" id="GO:0009236">
    <property type="term" value="P:cobalamin biosynthetic process"/>
    <property type="evidence" value="ECO:0007669"/>
    <property type="project" value="UniProtKB-UniRule"/>
</dbReference>
<proteinExistence type="inferred from homology"/>
<accession>A0A7K3WN34</accession>
<dbReference type="SUPFAM" id="SSF89028">
    <property type="entry name" value="Cobalamin adenosyltransferase-like"/>
    <property type="match status" value="1"/>
</dbReference>
<sequence>MKIYTKTGDKGKTSLLGGSRVAKYNLRIEAYGTVDELNAHIGVLRSGEIDADTQEVLISIQSMLFTSGSQLASEPGKHKIKIPTLKDESVTFLETQIDKMEEDLPPMRNFVLPGGHPSVAAAHVARTVCRRAERIVLHLKDESDVPDPVPVFLNRLSDFLFVLSRKLSKDLGAKEMPWISEKD</sequence>
<dbReference type="GO" id="GO:0008817">
    <property type="term" value="F:corrinoid adenosyltransferase activity"/>
    <property type="evidence" value="ECO:0007669"/>
    <property type="project" value="UniProtKB-UniRule"/>
</dbReference>
<evidence type="ECO:0000256" key="6">
    <source>
        <dbReference type="RuleBase" id="RU366026"/>
    </source>
</evidence>
<dbReference type="Pfam" id="PF01923">
    <property type="entry name" value="Cob_adeno_trans"/>
    <property type="match status" value="1"/>
</dbReference>
<dbReference type="UniPathway" id="UPA00148">
    <property type="reaction ID" value="UER00233"/>
</dbReference>
<dbReference type="InterPro" id="IPR029499">
    <property type="entry name" value="PduO-typ"/>
</dbReference>
<dbReference type="PANTHER" id="PTHR12213">
    <property type="entry name" value="CORRINOID ADENOSYLTRANSFERASE"/>
    <property type="match status" value="1"/>
</dbReference>
<dbReference type="EC" id="2.5.1.17" evidence="6"/>
<keyword evidence="4 6" id="KW-0547">Nucleotide-binding</keyword>
<evidence type="ECO:0000313" key="9">
    <source>
        <dbReference type="Proteomes" id="UP000486602"/>
    </source>
</evidence>
<feature type="domain" description="Cobalamin adenosyltransferase-like" evidence="7">
    <location>
        <begin position="3"/>
        <end position="166"/>
    </location>
</feature>
<evidence type="ECO:0000313" key="8">
    <source>
        <dbReference type="EMBL" id="NEN23060.1"/>
    </source>
</evidence>
<evidence type="ECO:0000259" key="7">
    <source>
        <dbReference type="Pfam" id="PF01923"/>
    </source>
</evidence>
<keyword evidence="6" id="KW-0169">Cobalamin biosynthesis</keyword>
<comment type="similarity">
    <text evidence="1 6">Belongs to the Cob(I)alamin adenosyltransferase family.</text>
</comment>
<name>A0A7K3WN34_9FLAO</name>
<keyword evidence="3 6" id="KW-0808">Transferase</keyword>
<evidence type="ECO:0000256" key="2">
    <source>
        <dbReference type="ARBA" id="ARBA00011233"/>
    </source>
</evidence>
<evidence type="ECO:0000256" key="5">
    <source>
        <dbReference type="ARBA" id="ARBA00022840"/>
    </source>
</evidence>
<dbReference type="AlphaFoldDB" id="A0A7K3WN34"/>
<dbReference type="Proteomes" id="UP000486602">
    <property type="component" value="Unassembled WGS sequence"/>
</dbReference>
<reference evidence="8 9" key="1">
    <citation type="submission" date="2020-02" db="EMBL/GenBank/DDBJ databases">
        <title>Out from the shadows clarifying the taxonomy of the family Cryomorphaceae and related taxa by utilizing the GTDB taxonomic framework.</title>
        <authorList>
            <person name="Bowman J.P."/>
        </authorList>
    </citation>
    <scope>NUCLEOTIDE SEQUENCE [LARGE SCALE GENOMIC DNA]</scope>
    <source>
        <strain evidence="8 9">QSSC 1-22</strain>
    </source>
</reference>
<dbReference type="Gene3D" id="1.20.1200.10">
    <property type="entry name" value="Cobalamin adenosyltransferase-like"/>
    <property type="match status" value="1"/>
</dbReference>
<comment type="pathway">
    <text evidence="6">Cofactor biosynthesis; adenosylcobalamin biosynthesis; adenosylcobalamin from cob(II)yrinate a,c-diamide: step 2/7.</text>
</comment>
<evidence type="ECO:0000256" key="1">
    <source>
        <dbReference type="ARBA" id="ARBA00007487"/>
    </source>
</evidence>
<comment type="catalytic activity">
    <reaction evidence="6">
        <text>2 cob(II)alamin + reduced [electron-transfer flavoprotein] + 2 ATP = 2 adenosylcob(III)alamin + 2 triphosphate + oxidized [electron-transfer flavoprotein] + 3 H(+)</text>
        <dbReference type="Rhea" id="RHEA:28671"/>
        <dbReference type="Rhea" id="RHEA-COMP:10685"/>
        <dbReference type="Rhea" id="RHEA-COMP:10686"/>
        <dbReference type="ChEBI" id="CHEBI:15378"/>
        <dbReference type="ChEBI" id="CHEBI:16304"/>
        <dbReference type="ChEBI" id="CHEBI:18036"/>
        <dbReference type="ChEBI" id="CHEBI:18408"/>
        <dbReference type="ChEBI" id="CHEBI:30616"/>
        <dbReference type="ChEBI" id="CHEBI:57692"/>
        <dbReference type="ChEBI" id="CHEBI:58307"/>
        <dbReference type="EC" id="2.5.1.17"/>
    </reaction>
</comment>